<dbReference type="Proteomes" id="UP000287547">
    <property type="component" value="Unassembled WGS sequence"/>
</dbReference>
<dbReference type="InterPro" id="IPR036102">
    <property type="entry name" value="OsmC/Ohrsf"/>
</dbReference>
<dbReference type="PANTHER" id="PTHR42830">
    <property type="entry name" value="OSMOTICALLY INDUCIBLE FAMILY PROTEIN"/>
    <property type="match status" value="1"/>
</dbReference>
<evidence type="ECO:0000313" key="2">
    <source>
        <dbReference type="Proteomes" id="UP000287547"/>
    </source>
</evidence>
<dbReference type="InterPro" id="IPR003718">
    <property type="entry name" value="OsmC/Ohr_fam"/>
</dbReference>
<dbReference type="SUPFAM" id="SSF82784">
    <property type="entry name" value="OsmC-like"/>
    <property type="match status" value="1"/>
</dbReference>
<accession>A0A428YY99</accession>
<dbReference type="EMBL" id="QHKI01000047">
    <property type="protein sequence ID" value="RSM75512.1"/>
    <property type="molecule type" value="Genomic_DNA"/>
</dbReference>
<dbReference type="Gene3D" id="3.30.300.20">
    <property type="match status" value="1"/>
</dbReference>
<dbReference type="AlphaFoldDB" id="A0A428YY99"/>
<dbReference type="RefSeq" id="WP_037264588.1">
    <property type="nucleotide sequence ID" value="NZ_QHKI01000047.1"/>
</dbReference>
<dbReference type="PANTHER" id="PTHR42830:SF2">
    <property type="entry name" value="OSMC_OHR FAMILY PROTEIN"/>
    <property type="match status" value="1"/>
</dbReference>
<sequence length="153" mass="17056">MHDYRVTVTWTGNKGTGTSNYRAYGRDHTLSADGRPDILATADPAFRGDATRWNPEQLLVASLSDCHMLWYLHLCATSGVVVESYVDEAIGLMEMEKDGSGQFSEVLLRPQVVITNADKVDEARDLHHKAHQMCFIARSMNFPVRCEPTVSPS</sequence>
<dbReference type="OrthoDB" id="9795405at2"/>
<comment type="caution">
    <text evidence="1">The sequence shown here is derived from an EMBL/GenBank/DDBJ whole genome shotgun (WGS) entry which is preliminary data.</text>
</comment>
<dbReference type="InterPro" id="IPR052707">
    <property type="entry name" value="OsmC_Ohr_Peroxiredoxin"/>
</dbReference>
<dbReference type="Pfam" id="PF02566">
    <property type="entry name" value="OsmC"/>
    <property type="match status" value="1"/>
</dbReference>
<proteinExistence type="predicted"/>
<dbReference type="InterPro" id="IPR015946">
    <property type="entry name" value="KH_dom-like_a/b"/>
</dbReference>
<evidence type="ECO:0000313" key="1">
    <source>
        <dbReference type="EMBL" id="RSM75512.1"/>
    </source>
</evidence>
<gene>
    <name evidence="1" type="ORF">DMH04_37925</name>
</gene>
<name>A0A428YY99_KIBAR</name>
<organism evidence="1 2">
    <name type="scientific">Kibdelosporangium aridum</name>
    <dbReference type="NCBI Taxonomy" id="2030"/>
    <lineage>
        <taxon>Bacteria</taxon>
        <taxon>Bacillati</taxon>
        <taxon>Actinomycetota</taxon>
        <taxon>Actinomycetes</taxon>
        <taxon>Pseudonocardiales</taxon>
        <taxon>Pseudonocardiaceae</taxon>
        <taxon>Kibdelosporangium</taxon>
    </lineage>
</organism>
<protein>
    <submittedName>
        <fullName evidence="1">OsmC family peroxiredoxin</fullName>
    </submittedName>
</protein>
<reference evidence="1 2" key="1">
    <citation type="submission" date="2018-05" db="EMBL/GenBank/DDBJ databases">
        <title>Evolution of GPA BGCs.</title>
        <authorList>
            <person name="Waglechner N."/>
            <person name="Wright G.D."/>
        </authorList>
    </citation>
    <scope>NUCLEOTIDE SEQUENCE [LARGE SCALE GENOMIC DNA]</scope>
    <source>
        <strain evidence="1 2">A82846</strain>
    </source>
</reference>